<gene>
    <name evidence="1" type="ORF">ENUP19_0047G0093</name>
</gene>
<reference evidence="1 2" key="1">
    <citation type="journal article" date="2019" name="PLoS Negl. Trop. Dis.">
        <title>Whole genome sequencing of Entamoeba nuttalli reveals mammalian host-related molecular signatures and a novel octapeptide-repeat surface protein.</title>
        <authorList>
            <person name="Tanaka M."/>
            <person name="Makiuchi T."/>
            <person name="Komiyama T."/>
            <person name="Shiina T."/>
            <person name="Osaki K."/>
            <person name="Tachibana H."/>
        </authorList>
    </citation>
    <scope>NUCLEOTIDE SEQUENCE [LARGE SCALE GENOMIC DNA]</scope>
    <source>
        <strain evidence="1 2">P19-061405</strain>
    </source>
</reference>
<dbReference type="EMBL" id="BAAFRS010000047">
    <property type="protein sequence ID" value="GAB1220034.1"/>
    <property type="molecule type" value="Genomic_DNA"/>
</dbReference>
<keyword evidence="2" id="KW-1185">Reference proteome</keyword>
<sequence length="217" mass="25208">MHSLMNKKNDNTINFNINDIHNNKIQTHSPVKSFEGDEIPRFKARQIEAMNYQADLQAILIALLTQFSTVSVGRPHRISHLTKQFIKIKKIVFSDQNDSIDVLQYIQTRSKEQAQYEFKVGNTTKKTAKRRIQPTKRREAMRFLQDILIEFGYFVEVEIETIDGYEGEVTLFLNGHFFLGSNQIKILGNEINKKISSMLQTNANIVLDSRLYNSTFF</sequence>
<accession>A0ABQ0DAZ8</accession>
<proteinExistence type="predicted"/>
<name>A0ABQ0DAZ8_9EUKA</name>
<protein>
    <recommendedName>
        <fullName evidence="3">TATA-binding protein-associated phosphoprotein</fullName>
    </recommendedName>
</protein>
<organism evidence="1 2">
    <name type="scientific">Entamoeba nuttalli</name>
    <dbReference type="NCBI Taxonomy" id="412467"/>
    <lineage>
        <taxon>Eukaryota</taxon>
        <taxon>Amoebozoa</taxon>
        <taxon>Evosea</taxon>
        <taxon>Archamoebae</taxon>
        <taxon>Mastigamoebida</taxon>
        <taxon>Entamoebidae</taxon>
        <taxon>Entamoeba</taxon>
    </lineage>
</organism>
<comment type="caution">
    <text evidence="1">The sequence shown here is derived from an EMBL/GenBank/DDBJ whole genome shotgun (WGS) entry which is preliminary data.</text>
</comment>
<evidence type="ECO:0000313" key="2">
    <source>
        <dbReference type="Proteomes" id="UP001628156"/>
    </source>
</evidence>
<evidence type="ECO:0000313" key="1">
    <source>
        <dbReference type="EMBL" id="GAB1220034.1"/>
    </source>
</evidence>
<dbReference type="Proteomes" id="UP001628156">
    <property type="component" value="Unassembled WGS sequence"/>
</dbReference>
<evidence type="ECO:0008006" key="3">
    <source>
        <dbReference type="Google" id="ProtNLM"/>
    </source>
</evidence>